<proteinExistence type="predicted"/>
<dbReference type="RefSeq" id="WP_144035931.1">
    <property type="nucleotide sequence ID" value="NZ_OCNH01000002.1"/>
</dbReference>
<accession>A0A286G563</accession>
<dbReference type="SUPFAM" id="SSF48317">
    <property type="entry name" value="Acid phosphatase/Vanadium-dependent haloperoxidase"/>
    <property type="match status" value="1"/>
</dbReference>
<dbReference type="InterPro" id="IPR000326">
    <property type="entry name" value="PAP2/HPO"/>
</dbReference>
<organism evidence="2 3">
    <name type="scientific">Spirosoma fluviale</name>
    <dbReference type="NCBI Taxonomy" id="1597977"/>
    <lineage>
        <taxon>Bacteria</taxon>
        <taxon>Pseudomonadati</taxon>
        <taxon>Bacteroidota</taxon>
        <taxon>Cytophagia</taxon>
        <taxon>Cytophagales</taxon>
        <taxon>Cytophagaceae</taxon>
        <taxon>Spirosoma</taxon>
    </lineage>
</organism>
<evidence type="ECO:0000313" key="3">
    <source>
        <dbReference type="Proteomes" id="UP000219452"/>
    </source>
</evidence>
<feature type="domain" description="Phosphatidic acid phosphatase type 2/haloperoxidase" evidence="1">
    <location>
        <begin position="386"/>
        <end position="540"/>
    </location>
</feature>
<reference evidence="3" key="1">
    <citation type="submission" date="2017-09" db="EMBL/GenBank/DDBJ databases">
        <authorList>
            <person name="Varghese N."/>
            <person name="Submissions S."/>
        </authorList>
    </citation>
    <scope>NUCLEOTIDE SEQUENCE [LARGE SCALE GENOMIC DNA]</scope>
    <source>
        <strain evidence="3">DSM 29961</strain>
    </source>
</reference>
<keyword evidence="3" id="KW-1185">Reference proteome</keyword>
<dbReference type="PANTHER" id="PTHR34599">
    <property type="entry name" value="PEROXIDASE-RELATED"/>
    <property type="match status" value="1"/>
</dbReference>
<dbReference type="PANTHER" id="PTHR34599:SF1">
    <property type="entry name" value="PHOSPHATIDIC ACID PHOSPHATASE TYPE 2_HALOPEROXIDASE DOMAIN-CONTAINING PROTEIN"/>
    <property type="match status" value="1"/>
</dbReference>
<dbReference type="EMBL" id="OCNH01000002">
    <property type="protein sequence ID" value="SOD90687.1"/>
    <property type="molecule type" value="Genomic_DNA"/>
</dbReference>
<dbReference type="OrthoDB" id="7793240at2"/>
<evidence type="ECO:0000313" key="2">
    <source>
        <dbReference type="EMBL" id="SOD90687.1"/>
    </source>
</evidence>
<dbReference type="Pfam" id="PF01569">
    <property type="entry name" value="PAP2"/>
    <property type="match status" value="1"/>
</dbReference>
<name>A0A286G563_9BACT</name>
<dbReference type="AlphaFoldDB" id="A0A286G563"/>
<dbReference type="InterPro" id="IPR052559">
    <property type="entry name" value="V-haloperoxidase"/>
</dbReference>
<dbReference type="CDD" id="cd03398">
    <property type="entry name" value="PAP2_haloperoxidase"/>
    <property type="match status" value="1"/>
</dbReference>
<dbReference type="Gene3D" id="1.10.606.20">
    <property type="match status" value="1"/>
</dbReference>
<protein>
    <submittedName>
        <fullName evidence="2">PAP2 superfamily protein</fullName>
    </submittedName>
</protein>
<evidence type="ECO:0000259" key="1">
    <source>
        <dbReference type="Pfam" id="PF01569"/>
    </source>
</evidence>
<gene>
    <name evidence="2" type="ORF">SAMN06269250_3506</name>
</gene>
<dbReference type="InterPro" id="IPR036938">
    <property type="entry name" value="PAP2/HPO_sf"/>
</dbReference>
<sequence>MKRLYSALGRSQPATGHATNPNQPFYQKTWIGFRRVTVWLALALSHLCRRVLAVLPIRNRVYEGRPIVPSHSNPANRRAVGWVLFLVMGQGILCTAPAQGATNGTRTQKGGSPSAAVATAWADLTVQTMKTAPKNTPTYGSRALGYLGITMYETVVRCTPGYRSIARQLCDTLVLPTPVASQRYCPELALNAGQAYMLRALYGYTNKLQRIDSLATAIHNVYAAQNPPDVVKRSEAYGRAVAEKIYRWSLSDGGYDGHTQIFPKDYILPAGTGLWTPPLIGQTKTKIPMHPTWGQNRTFAPLNGQLPLVRPLPYSTDSASAYYQEYKLVWLRSRTLTEAERETVLWWGDDPNETCSPPGHSYNLATAAIRKTDASLIKAALTYCRVGMAVADAFIVCWKTKFAYLVERPSTFIRAVIQHPDTPSFEEGGWWLPFFPEPPFPSFFSGHATQSAAMATVLTDLYGDHFSFTDNTHAGRAPKWYTSQQDEYKQALFTPRSYTSFWEAAHECAESRLMGGIHTRYDNEVGLVEGRKIGQHINRLHWK</sequence>
<dbReference type="Proteomes" id="UP000219452">
    <property type="component" value="Unassembled WGS sequence"/>
</dbReference>